<dbReference type="Pfam" id="PF02892">
    <property type="entry name" value="zf-BED"/>
    <property type="match status" value="1"/>
</dbReference>
<evidence type="ECO:0000256" key="2">
    <source>
        <dbReference type="ARBA" id="ARBA00022723"/>
    </source>
</evidence>
<dbReference type="PANTHER" id="PTHR46481">
    <property type="entry name" value="ZINC FINGER BED DOMAIN-CONTAINING PROTEIN 4"/>
    <property type="match status" value="1"/>
</dbReference>
<keyword evidence="2" id="KW-0479">Metal-binding</keyword>
<evidence type="ECO:0000313" key="11">
    <source>
        <dbReference type="EMBL" id="KAA0051170.1"/>
    </source>
</evidence>
<proteinExistence type="predicted"/>
<dbReference type="SUPFAM" id="SSF56672">
    <property type="entry name" value="DNA/RNA polymerases"/>
    <property type="match status" value="2"/>
</dbReference>
<dbReference type="SUPFAM" id="SSF53098">
    <property type="entry name" value="Ribonuclease H-like"/>
    <property type="match status" value="1"/>
</dbReference>
<accession>A0A5A7U7I9</accession>
<dbReference type="Gene3D" id="3.30.70.270">
    <property type="match status" value="2"/>
</dbReference>
<dbReference type="InterPro" id="IPR036236">
    <property type="entry name" value="Znf_C2H2_sf"/>
</dbReference>
<keyword evidence="7" id="KW-0804">Transcription</keyword>
<dbReference type="FunFam" id="3.30.70.270:FF:000020">
    <property type="entry name" value="Transposon Tf2-6 polyprotein-like Protein"/>
    <property type="match status" value="1"/>
</dbReference>
<dbReference type="Pfam" id="PF17919">
    <property type="entry name" value="RT_RNaseH_2"/>
    <property type="match status" value="1"/>
</dbReference>
<dbReference type="SUPFAM" id="SSF57667">
    <property type="entry name" value="beta-beta-alpha zinc fingers"/>
    <property type="match status" value="1"/>
</dbReference>
<dbReference type="Gene3D" id="3.10.10.10">
    <property type="entry name" value="HIV Type 1 Reverse Transcriptase, subunit A, domain 1"/>
    <property type="match status" value="1"/>
</dbReference>
<comment type="caution">
    <text evidence="11">The sequence shown here is derived from an EMBL/GenBank/DDBJ whole genome shotgun (WGS) entry which is preliminary data.</text>
</comment>
<dbReference type="OrthoDB" id="1741548at2759"/>
<dbReference type="Pfam" id="PF05699">
    <property type="entry name" value="Dimer_Tnp_hAT"/>
    <property type="match status" value="1"/>
</dbReference>
<evidence type="ECO:0000256" key="1">
    <source>
        <dbReference type="ARBA" id="ARBA00004123"/>
    </source>
</evidence>
<reference evidence="11 12" key="1">
    <citation type="submission" date="2019-08" db="EMBL/GenBank/DDBJ databases">
        <title>Draft genome sequences of two oriental melons (Cucumis melo L. var makuwa).</title>
        <authorList>
            <person name="Kwon S.-Y."/>
        </authorList>
    </citation>
    <scope>NUCLEOTIDE SEQUENCE [LARGE SCALE GENOMIC DNA]</scope>
    <source>
        <strain evidence="12">cv. SW 3</strain>
        <tissue evidence="11">Leaf</tissue>
    </source>
</reference>
<dbReference type="InterPro" id="IPR003656">
    <property type="entry name" value="Znf_BED"/>
</dbReference>
<dbReference type="Proteomes" id="UP000321393">
    <property type="component" value="Unassembled WGS sequence"/>
</dbReference>
<keyword evidence="5" id="KW-0805">Transcription regulation</keyword>
<evidence type="ECO:0000256" key="8">
    <source>
        <dbReference type="ARBA" id="ARBA00023242"/>
    </source>
</evidence>
<sequence length="1038" mass="119600">MWTARTFQERLLVVEHDSSERSRVSVFLIEGTNGARKEVVFKKPGFSQVVFRGIWKVVPRSLILILRAKKLLRKVCTTFLAHVVVVQREKLKPEDVPEVKEFLDVFPNDLSGLPPNREIEFIIELLPRRTPISQAPYRMAPSELKELKVQLQKLVDKGYIRPSVSPWGATVLFVKKKDGTLRLCIDYRQLNKVSFVLIPRDPFYLIFAIVVVRTPSAVPVLVIAVVRTQSPSIDRHAISRNHYRPHVVCTPNPTLVRSAACPTHCVRDEDTDGKRKTIDVDLDSYGREDVPNPLKIRKNVKQSMVWDLFERLKGDPNDPRAKCKYCGVVYARHSKRNGTGTMKHHLENCKKYPYQKKRDQTQMTLAFKPKDKVGDNSSQLVCESFSLEGCRDALVEMIIVDELPFKFVEGKGFKKFVDKLTCGNHTRFVVPSRFTVARDVLKLYVNEKNHLRDMFVKNKYRVSLTTDWLTSGQNINYMVLTAHFIDSDWKLHKRILSFSPIENHKGDTIGKTIEKNLKDWGIERVMTLTIDNASSNDTVVAYLLKKFNKGLFFGGEFLHVRCCADILILIVTDAFKEHNDCIDRIRYAMRFIRSSPARFLKFKKCIELEKIACKSYVCLDVPTRWNSTYMMLEAAVKFEKAFDKLEDEDALYRHDMSPNKEDWTNARICLFHEYSTTRSGSRQGCSSTSTTSTQTVSGLDVNIDFDSNENMGEDFVYDTIVEEFEDDSTTPFEQGSSEIDIYLLEANVRTEGDFDILQWWKMNSDRFEVLGQMARDILAIPVFTVASESAFSTGGRVVDSSRCLLAPKTVEALICTQNWLNSDPIHLQFQHELEEASKFEEDPNRPDRRLDRPEAYEEHLRIVLQTLRDKQLYAKFSKSEFWLEQVVFFGHVVSVKCVSDDPQKVEAIVNWKRPTSATEVRSFLGLVGYYRHFIEDFSRLALPLTTLTRKNAKFEWSNKCEQSFQELKKRLVTTPILALPATGKDYVIYCDALRQILSCVLMQDGNVIDYALRQLKKHEFNYPTHDLELAAVVLALKI</sequence>
<evidence type="ECO:0000256" key="7">
    <source>
        <dbReference type="ARBA" id="ARBA00023163"/>
    </source>
</evidence>
<dbReference type="SUPFAM" id="SSF140996">
    <property type="entry name" value="Hermes dimerisation domain"/>
    <property type="match status" value="1"/>
</dbReference>
<dbReference type="EMBL" id="SSTE01011342">
    <property type="protein sequence ID" value="KAA0051170.1"/>
    <property type="molecule type" value="Genomic_DNA"/>
</dbReference>
<dbReference type="SMART" id="SM00614">
    <property type="entry name" value="ZnF_BED"/>
    <property type="match status" value="1"/>
</dbReference>
<dbReference type="AlphaFoldDB" id="A0A5A7U7I9"/>
<dbReference type="InterPro" id="IPR012337">
    <property type="entry name" value="RNaseH-like_sf"/>
</dbReference>
<dbReference type="InterPro" id="IPR008906">
    <property type="entry name" value="HATC_C_dom"/>
</dbReference>
<protein>
    <submittedName>
        <fullName evidence="11">Zinc finger BED domain-containing protein RICESLEEPER 3-like</fullName>
    </submittedName>
</protein>
<evidence type="ECO:0000256" key="5">
    <source>
        <dbReference type="ARBA" id="ARBA00023015"/>
    </source>
</evidence>
<dbReference type="GO" id="GO:0005634">
    <property type="term" value="C:nucleus"/>
    <property type="evidence" value="ECO:0007669"/>
    <property type="project" value="UniProtKB-SubCell"/>
</dbReference>
<dbReference type="InterPro" id="IPR052035">
    <property type="entry name" value="ZnF_BED_domain_contain"/>
</dbReference>
<evidence type="ECO:0000259" key="10">
    <source>
        <dbReference type="PROSITE" id="PS50808"/>
    </source>
</evidence>
<feature type="domain" description="BED-type" evidence="10">
    <location>
        <begin position="300"/>
        <end position="356"/>
    </location>
</feature>
<dbReference type="GO" id="GO:0008270">
    <property type="term" value="F:zinc ion binding"/>
    <property type="evidence" value="ECO:0007669"/>
    <property type="project" value="UniProtKB-KW"/>
</dbReference>
<dbReference type="GO" id="GO:0046983">
    <property type="term" value="F:protein dimerization activity"/>
    <property type="evidence" value="ECO:0007669"/>
    <property type="project" value="InterPro"/>
</dbReference>
<keyword evidence="8" id="KW-0539">Nucleus</keyword>
<evidence type="ECO:0000313" key="12">
    <source>
        <dbReference type="Proteomes" id="UP000321393"/>
    </source>
</evidence>
<dbReference type="GO" id="GO:0003677">
    <property type="term" value="F:DNA binding"/>
    <property type="evidence" value="ECO:0007669"/>
    <property type="project" value="UniProtKB-KW"/>
</dbReference>
<dbReference type="InterPro" id="IPR041577">
    <property type="entry name" value="RT_RNaseH_2"/>
</dbReference>
<evidence type="ECO:0000256" key="6">
    <source>
        <dbReference type="ARBA" id="ARBA00023125"/>
    </source>
</evidence>
<organism evidence="11 12">
    <name type="scientific">Cucumis melo var. makuwa</name>
    <name type="common">Oriental melon</name>
    <dbReference type="NCBI Taxonomy" id="1194695"/>
    <lineage>
        <taxon>Eukaryota</taxon>
        <taxon>Viridiplantae</taxon>
        <taxon>Streptophyta</taxon>
        <taxon>Embryophyta</taxon>
        <taxon>Tracheophyta</taxon>
        <taxon>Spermatophyta</taxon>
        <taxon>Magnoliopsida</taxon>
        <taxon>eudicotyledons</taxon>
        <taxon>Gunneridae</taxon>
        <taxon>Pentapetalae</taxon>
        <taxon>rosids</taxon>
        <taxon>fabids</taxon>
        <taxon>Cucurbitales</taxon>
        <taxon>Cucurbitaceae</taxon>
        <taxon>Benincaseae</taxon>
        <taxon>Cucumis</taxon>
    </lineage>
</organism>
<gene>
    <name evidence="11" type="ORF">E6C27_scaffold511G001250</name>
</gene>
<keyword evidence="3 9" id="KW-0863">Zinc-finger</keyword>
<comment type="subcellular location">
    <subcellularLocation>
        <location evidence="1">Nucleus</location>
    </subcellularLocation>
</comment>
<keyword evidence="6" id="KW-0238">DNA-binding</keyword>
<evidence type="ECO:0000256" key="9">
    <source>
        <dbReference type="PROSITE-ProRule" id="PRU00027"/>
    </source>
</evidence>
<dbReference type="InterPro" id="IPR043128">
    <property type="entry name" value="Rev_trsase/Diguanyl_cyclase"/>
</dbReference>
<keyword evidence="4" id="KW-0862">Zinc</keyword>
<evidence type="ECO:0000256" key="4">
    <source>
        <dbReference type="ARBA" id="ARBA00022833"/>
    </source>
</evidence>
<dbReference type="PROSITE" id="PS50808">
    <property type="entry name" value="ZF_BED"/>
    <property type="match status" value="1"/>
</dbReference>
<dbReference type="PANTHER" id="PTHR46481:SF8">
    <property type="entry name" value="ZINC FINGER BED DOMAIN-CONTAINING PROTEIN RICESLEEPER 1-LIKE"/>
    <property type="match status" value="1"/>
</dbReference>
<evidence type="ECO:0000256" key="3">
    <source>
        <dbReference type="ARBA" id="ARBA00022771"/>
    </source>
</evidence>
<dbReference type="InterPro" id="IPR043502">
    <property type="entry name" value="DNA/RNA_pol_sf"/>
</dbReference>
<name>A0A5A7U7I9_CUCMM</name>